<dbReference type="InterPro" id="IPR001679">
    <property type="entry name" value="DNA_ligase"/>
</dbReference>
<dbReference type="Gene3D" id="6.20.10.30">
    <property type="match status" value="1"/>
</dbReference>
<dbReference type="FunFam" id="2.40.50.140:FF:000012">
    <property type="entry name" value="DNA ligase"/>
    <property type="match status" value="1"/>
</dbReference>
<dbReference type="InterPro" id="IPR041663">
    <property type="entry name" value="DisA/LigA_HHH"/>
</dbReference>
<dbReference type="InterPro" id="IPR003583">
    <property type="entry name" value="Hlx-hairpin-Hlx_DNA-bd_motif"/>
</dbReference>
<evidence type="ECO:0000256" key="14">
    <source>
        <dbReference type="ARBA" id="ARBA00060881"/>
    </source>
</evidence>
<dbReference type="SUPFAM" id="SSF52113">
    <property type="entry name" value="BRCT domain"/>
    <property type="match status" value="1"/>
</dbReference>
<feature type="binding site" evidence="15">
    <location>
        <position position="306"/>
    </location>
    <ligand>
        <name>NAD(+)</name>
        <dbReference type="ChEBI" id="CHEBI:57540"/>
    </ligand>
</feature>
<evidence type="ECO:0000313" key="17">
    <source>
        <dbReference type="EMBL" id="PJF47117.1"/>
    </source>
</evidence>
<evidence type="ECO:0000256" key="5">
    <source>
        <dbReference type="ARBA" id="ARBA00022705"/>
    </source>
</evidence>
<dbReference type="NCBIfam" id="NF005932">
    <property type="entry name" value="PRK07956.1"/>
    <property type="match status" value="1"/>
</dbReference>
<sequence length="688" mass="74589">MPQSVVERAAWLRAEINEHNYRYHVLDAPIISDAEFDALLNELREIESRYPELITPDSPTQRVGAPAAEGFAKVRHPQPILSLGNAFDAADVRAWRDRLIKYAQQYLGASSDLSALDDYVVEPKIDGLTVVLTYADGVFVQGATRGDGLVGEDITANLRAVKSVPLALRREGAMPPPARLSVRGEAFMPIADFEKLNQAQRAAGERTFANPRNAAAGALRQLDPSLTARRPLRLLCYAIVDFAPGADGQTPPRTQWETLDYLRQLGFPVTHIAQRFGDLESAIAYCASYVEKRDDLPFEIDGMVIKLNDLELAQRLGYVGKDPRGAIAFKFPAREATTILKDVNVTIGRTGNIVPNAVLEPVHIGGITITNATLHNYDDIARKDIRIGDRVIVKRAGDVIPYVAGPVIAARTGRERIITPPTECPFCGTALVRREGEVALYCTNADCPGRLDRAISHFVGSSAMDIAGLGEKIVAQLIEAGLIADVADLYTLKKEDLLGLEKFAERKAQKLLDAIEASKRQPLYRLIIGLGIRHVGEVAARALADRFGSLDALVQAASASPEALQAIEGVGPVIAESVSEWAKRESTRALIAKLKRAGVDPRQAARGSQAKAEGPLAGYTFVITGTLSQPREAIAAWIESQGGKVTDSVSKNTTYLVVGDAPGASKIKKAQQLNVPTISEEELRRLAR</sequence>
<evidence type="ECO:0000256" key="2">
    <source>
        <dbReference type="ARBA" id="ARBA00012722"/>
    </source>
</evidence>
<feature type="domain" description="BRCT" evidence="16">
    <location>
        <begin position="611"/>
        <end position="688"/>
    </location>
</feature>
<dbReference type="InterPro" id="IPR036420">
    <property type="entry name" value="BRCT_dom_sf"/>
</dbReference>
<protein>
    <recommendedName>
        <fullName evidence="3 15">DNA ligase</fullName>
        <ecNumber evidence="2 15">6.5.1.2</ecNumber>
    </recommendedName>
    <alternativeName>
        <fullName evidence="15">Polydeoxyribonucleotide synthase [NAD(+)]</fullName>
    </alternativeName>
</protein>
<reference evidence="17 18" key="1">
    <citation type="submission" date="2017-11" db="EMBL/GenBank/DDBJ databases">
        <title>Evolution of Phototrophy in the Chloroflexi Phylum Driven by Horizontal Gene Transfer.</title>
        <authorList>
            <person name="Ward L.M."/>
            <person name="Hemp J."/>
            <person name="Shih P.M."/>
            <person name="Mcglynn S.E."/>
            <person name="Fischer W."/>
        </authorList>
    </citation>
    <scope>NUCLEOTIDE SEQUENCE [LARGE SCALE GENOMIC DNA]</scope>
    <source>
        <strain evidence="17">JP3_7</strain>
    </source>
</reference>
<dbReference type="EMBL" id="PGTN01000067">
    <property type="protein sequence ID" value="PJF47117.1"/>
    <property type="molecule type" value="Genomic_DNA"/>
</dbReference>
<feature type="binding site" evidence="15">
    <location>
        <position position="185"/>
    </location>
    <ligand>
        <name>NAD(+)</name>
        <dbReference type="ChEBI" id="CHEBI:57540"/>
    </ligand>
</feature>
<dbReference type="GO" id="GO:0003911">
    <property type="term" value="F:DNA ligase (NAD+) activity"/>
    <property type="evidence" value="ECO:0007669"/>
    <property type="project" value="UniProtKB-UniRule"/>
</dbReference>
<dbReference type="HAMAP" id="MF_01588">
    <property type="entry name" value="DNA_ligase_A"/>
    <property type="match status" value="1"/>
</dbReference>
<dbReference type="Gene3D" id="2.40.50.140">
    <property type="entry name" value="Nucleic acid-binding proteins"/>
    <property type="match status" value="1"/>
</dbReference>
<comment type="function">
    <text evidence="1 15">DNA ligase that catalyzes the formation of phosphodiester linkages between 5'-phosphoryl and 3'-hydroxyl groups in double-stranded DNA using NAD as a coenzyme and as the energy source for the reaction. It is essential for DNA replication and repair of damaged DNA.</text>
</comment>
<dbReference type="FunFam" id="1.10.287.610:FF:000002">
    <property type="entry name" value="DNA ligase"/>
    <property type="match status" value="1"/>
</dbReference>
<dbReference type="Proteomes" id="UP000230790">
    <property type="component" value="Unassembled WGS sequence"/>
</dbReference>
<evidence type="ECO:0000256" key="12">
    <source>
        <dbReference type="ARBA" id="ARBA00023211"/>
    </source>
</evidence>
<dbReference type="NCBIfam" id="TIGR00575">
    <property type="entry name" value="dnlj"/>
    <property type="match status" value="1"/>
</dbReference>
<dbReference type="InterPro" id="IPR013839">
    <property type="entry name" value="DNAligase_adenylation"/>
</dbReference>
<keyword evidence="4 15" id="KW-0436">Ligase</keyword>
<dbReference type="SUPFAM" id="SSF56091">
    <property type="entry name" value="DNA ligase/mRNA capping enzyme, catalytic domain"/>
    <property type="match status" value="1"/>
</dbReference>
<dbReference type="Pfam" id="PF00533">
    <property type="entry name" value="BRCT"/>
    <property type="match status" value="1"/>
</dbReference>
<dbReference type="Pfam" id="PF12826">
    <property type="entry name" value="HHH_2"/>
    <property type="match status" value="1"/>
</dbReference>
<feature type="binding site" evidence="15">
    <location>
        <position position="145"/>
    </location>
    <ligand>
        <name>NAD(+)</name>
        <dbReference type="ChEBI" id="CHEBI:57540"/>
    </ligand>
</feature>
<dbReference type="PIRSF" id="PIRSF001604">
    <property type="entry name" value="LigA"/>
    <property type="match status" value="1"/>
</dbReference>
<dbReference type="Pfam" id="PF01653">
    <property type="entry name" value="DNA_ligase_aden"/>
    <property type="match status" value="1"/>
</dbReference>
<comment type="similarity">
    <text evidence="14 15">Belongs to the NAD-dependent DNA ligase family. LigA subfamily.</text>
</comment>
<dbReference type="Pfam" id="PF03120">
    <property type="entry name" value="OB_DNA_ligase"/>
    <property type="match status" value="1"/>
</dbReference>
<keyword evidence="6 15" id="KW-0479">Metal-binding</keyword>
<evidence type="ECO:0000256" key="3">
    <source>
        <dbReference type="ARBA" id="ARBA00013308"/>
    </source>
</evidence>
<keyword evidence="10 15" id="KW-0520">NAD</keyword>
<dbReference type="InterPro" id="IPR013840">
    <property type="entry name" value="DNAligase_N"/>
</dbReference>
<keyword evidence="12 15" id="KW-0464">Manganese</keyword>
<dbReference type="GO" id="GO:0006260">
    <property type="term" value="P:DNA replication"/>
    <property type="evidence" value="ECO:0007669"/>
    <property type="project" value="UniProtKB-KW"/>
</dbReference>
<evidence type="ECO:0000256" key="13">
    <source>
        <dbReference type="ARBA" id="ARBA00034005"/>
    </source>
</evidence>
<dbReference type="FunFam" id="1.10.150.20:FF:000006">
    <property type="entry name" value="DNA ligase"/>
    <property type="match status" value="1"/>
</dbReference>
<evidence type="ECO:0000256" key="6">
    <source>
        <dbReference type="ARBA" id="ARBA00022723"/>
    </source>
</evidence>
<evidence type="ECO:0000256" key="15">
    <source>
        <dbReference type="HAMAP-Rule" id="MF_01588"/>
    </source>
</evidence>
<dbReference type="PROSITE" id="PS50172">
    <property type="entry name" value="BRCT"/>
    <property type="match status" value="1"/>
</dbReference>
<proteinExistence type="inferred from homology"/>
<dbReference type="Gene3D" id="3.30.470.30">
    <property type="entry name" value="DNA ligase/mRNA capping enzyme"/>
    <property type="match status" value="1"/>
</dbReference>
<keyword evidence="5 15" id="KW-0235">DNA replication</keyword>
<feature type="binding site" evidence="15">
    <location>
        <position position="427"/>
    </location>
    <ligand>
        <name>Zn(2+)</name>
        <dbReference type="ChEBI" id="CHEBI:29105"/>
    </ligand>
</feature>
<dbReference type="EC" id="6.5.1.2" evidence="2 15"/>
<feature type="binding site" evidence="15">
    <location>
        <position position="330"/>
    </location>
    <ligand>
        <name>NAD(+)</name>
        <dbReference type="ChEBI" id="CHEBI:57540"/>
    </ligand>
</feature>
<dbReference type="Gene3D" id="3.40.50.10190">
    <property type="entry name" value="BRCT domain"/>
    <property type="match status" value="1"/>
</dbReference>
<feature type="binding site" evidence="15">
    <location>
        <position position="122"/>
    </location>
    <ligand>
        <name>NAD(+)</name>
        <dbReference type="ChEBI" id="CHEBI:57540"/>
    </ligand>
</feature>
<dbReference type="InterPro" id="IPR012340">
    <property type="entry name" value="NA-bd_OB-fold"/>
</dbReference>
<evidence type="ECO:0000256" key="11">
    <source>
        <dbReference type="ARBA" id="ARBA00023204"/>
    </source>
</evidence>
<dbReference type="GO" id="GO:0005829">
    <property type="term" value="C:cytosol"/>
    <property type="evidence" value="ECO:0007669"/>
    <property type="project" value="TreeGrafter"/>
</dbReference>
<dbReference type="PANTHER" id="PTHR23389">
    <property type="entry name" value="CHROMOSOME TRANSMISSION FIDELITY FACTOR 18"/>
    <property type="match status" value="1"/>
</dbReference>
<dbReference type="FunFam" id="1.10.150.20:FF:000007">
    <property type="entry name" value="DNA ligase"/>
    <property type="match status" value="1"/>
</dbReference>
<dbReference type="Pfam" id="PF14520">
    <property type="entry name" value="HHH_5"/>
    <property type="match status" value="1"/>
</dbReference>
<evidence type="ECO:0000256" key="10">
    <source>
        <dbReference type="ARBA" id="ARBA00023027"/>
    </source>
</evidence>
<comment type="cofactor">
    <cofactor evidence="15">
        <name>Mg(2+)</name>
        <dbReference type="ChEBI" id="CHEBI:18420"/>
    </cofactor>
    <cofactor evidence="15">
        <name>Mn(2+)</name>
        <dbReference type="ChEBI" id="CHEBI:29035"/>
    </cofactor>
</comment>
<dbReference type="AlphaFoldDB" id="A0A2M8QBE5"/>
<dbReference type="SUPFAM" id="SSF47781">
    <property type="entry name" value="RuvA domain 2-like"/>
    <property type="match status" value="1"/>
</dbReference>
<evidence type="ECO:0000256" key="7">
    <source>
        <dbReference type="ARBA" id="ARBA00022763"/>
    </source>
</evidence>
<feature type="binding site" evidence="15">
    <location>
        <position position="424"/>
    </location>
    <ligand>
        <name>Zn(2+)</name>
        <dbReference type="ChEBI" id="CHEBI:29105"/>
    </ligand>
</feature>
<feature type="binding site" evidence="15">
    <location>
        <begin position="82"/>
        <end position="83"/>
    </location>
    <ligand>
        <name>NAD(+)</name>
        <dbReference type="ChEBI" id="CHEBI:57540"/>
    </ligand>
</feature>
<dbReference type="InterPro" id="IPR010994">
    <property type="entry name" value="RuvA_2-like"/>
</dbReference>
<comment type="caution">
    <text evidence="17">The sequence shown here is derived from an EMBL/GenBank/DDBJ whole genome shotgun (WGS) entry which is preliminary data.</text>
</comment>
<comment type="catalytic activity">
    <reaction evidence="13 15">
        <text>NAD(+) + (deoxyribonucleotide)n-3'-hydroxyl + 5'-phospho-(deoxyribonucleotide)m = (deoxyribonucleotide)n+m + AMP + beta-nicotinamide D-nucleotide.</text>
        <dbReference type="EC" id="6.5.1.2"/>
    </reaction>
</comment>
<dbReference type="CDD" id="cd17748">
    <property type="entry name" value="BRCT_DNA_ligase_like"/>
    <property type="match status" value="1"/>
</dbReference>
<dbReference type="GO" id="GO:0046872">
    <property type="term" value="F:metal ion binding"/>
    <property type="evidence" value="ECO:0007669"/>
    <property type="project" value="UniProtKB-KW"/>
</dbReference>
<dbReference type="SMART" id="SM00532">
    <property type="entry name" value="LIGANc"/>
    <property type="match status" value="1"/>
</dbReference>
<dbReference type="Gene3D" id="1.10.287.610">
    <property type="entry name" value="Helix hairpin bin"/>
    <property type="match status" value="1"/>
</dbReference>
<dbReference type="Pfam" id="PF03119">
    <property type="entry name" value="DNA_ligase_ZBD"/>
    <property type="match status" value="1"/>
</dbReference>
<dbReference type="PANTHER" id="PTHR23389:SF9">
    <property type="entry name" value="DNA LIGASE"/>
    <property type="match status" value="1"/>
</dbReference>
<dbReference type="InterPro" id="IPR001357">
    <property type="entry name" value="BRCT_dom"/>
</dbReference>
<keyword evidence="11 15" id="KW-0234">DNA repair</keyword>
<keyword evidence="7 15" id="KW-0227">DNA damage</keyword>
<evidence type="ECO:0000256" key="8">
    <source>
        <dbReference type="ARBA" id="ARBA00022833"/>
    </source>
</evidence>
<dbReference type="SMART" id="SM00292">
    <property type="entry name" value="BRCT"/>
    <property type="match status" value="1"/>
</dbReference>
<organism evidence="17 18">
    <name type="scientific">Candidatus Thermofonsia Clade 3 bacterium</name>
    <dbReference type="NCBI Taxonomy" id="2364212"/>
    <lineage>
        <taxon>Bacteria</taxon>
        <taxon>Bacillati</taxon>
        <taxon>Chloroflexota</taxon>
        <taxon>Candidatus Thermofontia</taxon>
        <taxon>Candidatus Thermofonsia Clade 3</taxon>
    </lineage>
</organism>
<name>A0A2M8QBE5_9CHLR</name>
<dbReference type="SMART" id="SM00278">
    <property type="entry name" value="HhH1"/>
    <property type="match status" value="3"/>
</dbReference>
<dbReference type="GO" id="GO:0003677">
    <property type="term" value="F:DNA binding"/>
    <property type="evidence" value="ECO:0007669"/>
    <property type="project" value="InterPro"/>
</dbReference>
<gene>
    <name evidence="15" type="primary">ligA</name>
    <name evidence="17" type="ORF">CUN48_10385</name>
</gene>
<evidence type="ECO:0000256" key="4">
    <source>
        <dbReference type="ARBA" id="ARBA00022598"/>
    </source>
</evidence>
<feature type="binding site" evidence="15">
    <location>
        <position position="442"/>
    </location>
    <ligand>
        <name>Zn(2+)</name>
        <dbReference type="ChEBI" id="CHEBI:29105"/>
    </ligand>
</feature>
<dbReference type="CDD" id="cd00114">
    <property type="entry name" value="LIGANc"/>
    <property type="match status" value="1"/>
</dbReference>
<feature type="binding site" evidence="15">
    <location>
        <position position="447"/>
    </location>
    <ligand>
        <name>Zn(2+)</name>
        <dbReference type="ChEBI" id="CHEBI:29105"/>
    </ligand>
</feature>
<feature type="binding site" evidence="15">
    <location>
        <begin position="33"/>
        <end position="37"/>
    </location>
    <ligand>
        <name>NAD(+)</name>
        <dbReference type="ChEBI" id="CHEBI:57540"/>
    </ligand>
</feature>
<dbReference type="Gene3D" id="1.10.150.20">
    <property type="entry name" value="5' to 3' exonuclease, C-terminal subdomain"/>
    <property type="match status" value="2"/>
</dbReference>
<evidence type="ECO:0000256" key="1">
    <source>
        <dbReference type="ARBA" id="ARBA00004067"/>
    </source>
</evidence>
<evidence type="ECO:0000259" key="16">
    <source>
        <dbReference type="PROSITE" id="PS50172"/>
    </source>
</evidence>
<dbReference type="SUPFAM" id="SSF50249">
    <property type="entry name" value="Nucleic acid-binding proteins"/>
    <property type="match status" value="1"/>
</dbReference>
<accession>A0A2M8QBE5</accession>
<dbReference type="GO" id="GO:0006281">
    <property type="term" value="P:DNA repair"/>
    <property type="evidence" value="ECO:0007669"/>
    <property type="project" value="UniProtKB-KW"/>
</dbReference>
<evidence type="ECO:0000313" key="18">
    <source>
        <dbReference type="Proteomes" id="UP000230790"/>
    </source>
</evidence>
<keyword evidence="9 15" id="KW-0460">Magnesium</keyword>
<feature type="active site" description="N6-AMP-lysine intermediate" evidence="15">
    <location>
        <position position="124"/>
    </location>
</feature>
<dbReference type="InterPro" id="IPR004149">
    <property type="entry name" value="Znf_DNAligase_C4"/>
</dbReference>
<keyword evidence="8 15" id="KW-0862">Zinc</keyword>
<evidence type="ECO:0000256" key="9">
    <source>
        <dbReference type="ARBA" id="ARBA00022842"/>
    </source>
</evidence>
<dbReference type="InterPro" id="IPR004150">
    <property type="entry name" value="NAD_DNA_ligase_OB"/>
</dbReference>